<evidence type="ECO:0000313" key="2">
    <source>
        <dbReference type="EMBL" id="VFU32592.1"/>
    </source>
</evidence>
<evidence type="ECO:0000256" key="1">
    <source>
        <dbReference type="SAM" id="MobiDB-lite"/>
    </source>
</evidence>
<feature type="region of interest" description="Disordered" evidence="1">
    <location>
        <begin position="13"/>
        <end position="36"/>
    </location>
</feature>
<organism evidence="2">
    <name type="scientific">Salix viminalis</name>
    <name type="common">Common osier</name>
    <name type="synonym">Basket willow</name>
    <dbReference type="NCBI Taxonomy" id="40686"/>
    <lineage>
        <taxon>Eukaryota</taxon>
        <taxon>Viridiplantae</taxon>
        <taxon>Streptophyta</taxon>
        <taxon>Embryophyta</taxon>
        <taxon>Tracheophyta</taxon>
        <taxon>Spermatophyta</taxon>
        <taxon>Magnoliopsida</taxon>
        <taxon>eudicotyledons</taxon>
        <taxon>Gunneridae</taxon>
        <taxon>Pentapetalae</taxon>
        <taxon>rosids</taxon>
        <taxon>fabids</taxon>
        <taxon>Malpighiales</taxon>
        <taxon>Salicaceae</taxon>
        <taxon>Saliceae</taxon>
        <taxon>Salix</taxon>
    </lineage>
</organism>
<dbReference type="EMBL" id="CAADRP010000813">
    <property type="protein sequence ID" value="VFU32592.1"/>
    <property type="molecule type" value="Genomic_DNA"/>
</dbReference>
<feature type="compositionally biased region" description="Polar residues" evidence="1">
    <location>
        <begin position="20"/>
        <end position="30"/>
    </location>
</feature>
<accession>A0A6N2KWG7</accession>
<dbReference type="AlphaFoldDB" id="A0A6N2KWG7"/>
<name>A0A6N2KWG7_SALVM</name>
<gene>
    <name evidence="2" type="ORF">SVIM_LOCUS144059</name>
</gene>
<reference evidence="2" key="1">
    <citation type="submission" date="2019-03" db="EMBL/GenBank/DDBJ databases">
        <authorList>
            <person name="Mank J."/>
            <person name="Almeida P."/>
        </authorList>
    </citation>
    <scope>NUCLEOTIDE SEQUENCE</scope>
    <source>
        <strain evidence="2">78183</strain>
    </source>
</reference>
<proteinExistence type="predicted"/>
<protein>
    <submittedName>
        <fullName evidence="2">Uncharacterized protein</fullName>
    </submittedName>
</protein>
<sequence length="72" mass="8121">MIPRNHLSLWRHQQKPRCISSPTGTETNPHSCRDREGEALPATFPRDRTCVLTLSGVKATVHAKDINVYPEV</sequence>